<dbReference type="EMBL" id="BAAACG010000010">
    <property type="protein sequence ID" value="GAA0742828.1"/>
    <property type="molecule type" value="Genomic_DNA"/>
</dbReference>
<evidence type="ECO:0000259" key="17">
    <source>
        <dbReference type="PROSITE" id="PS50885"/>
    </source>
</evidence>
<dbReference type="InterPro" id="IPR036890">
    <property type="entry name" value="HATPase_C_sf"/>
</dbReference>
<keyword evidence="8" id="KW-0547">Nucleotide-binding</keyword>
<evidence type="ECO:0000313" key="19">
    <source>
        <dbReference type="Proteomes" id="UP001501510"/>
    </source>
</evidence>
<evidence type="ECO:0000256" key="15">
    <source>
        <dbReference type="SAM" id="Phobius"/>
    </source>
</evidence>
<evidence type="ECO:0000256" key="1">
    <source>
        <dbReference type="ARBA" id="ARBA00000085"/>
    </source>
</evidence>
<dbReference type="Gene3D" id="3.30.565.10">
    <property type="entry name" value="Histidine kinase-like ATPase, C-terminal domain"/>
    <property type="match status" value="1"/>
</dbReference>
<name>A0ABN1JMI8_9CLOT</name>
<dbReference type="SMART" id="SM00387">
    <property type="entry name" value="HATPase_c"/>
    <property type="match status" value="1"/>
</dbReference>
<dbReference type="PRINTS" id="PR00344">
    <property type="entry name" value="BCTRLSENSOR"/>
</dbReference>
<dbReference type="InterPro" id="IPR036097">
    <property type="entry name" value="HisK_dim/P_sf"/>
</dbReference>
<feature type="transmembrane region" description="Helical" evidence="15">
    <location>
        <begin position="221"/>
        <end position="242"/>
    </location>
</feature>
<reference evidence="18 19" key="1">
    <citation type="journal article" date="2019" name="Int. J. Syst. Evol. Microbiol.">
        <title>The Global Catalogue of Microorganisms (GCM) 10K type strain sequencing project: providing services to taxonomists for standard genome sequencing and annotation.</title>
        <authorList>
            <consortium name="The Broad Institute Genomics Platform"/>
            <consortium name="The Broad Institute Genome Sequencing Center for Infectious Disease"/>
            <person name="Wu L."/>
            <person name="Ma J."/>
        </authorList>
    </citation>
    <scope>NUCLEOTIDE SEQUENCE [LARGE SCALE GENOMIC DNA]</scope>
    <source>
        <strain evidence="18 19">JCM 1407</strain>
    </source>
</reference>
<accession>A0ABN1JMI8</accession>
<keyword evidence="6" id="KW-0808">Transferase</keyword>
<organism evidence="18 19">
    <name type="scientific">Clostridium oceanicum</name>
    <dbReference type="NCBI Taxonomy" id="1543"/>
    <lineage>
        <taxon>Bacteria</taxon>
        <taxon>Bacillati</taxon>
        <taxon>Bacillota</taxon>
        <taxon>Clostridia</taxon>
        <taxon>Eubacteriales</taxon>
        <taxon>Clostridiaceae</taxon>
        <taxon>Clostridium</taxon>
    </lineage>
</organism>
<evidence type="ECO:0000256" key="14">
    <source>
        <dbReference type="SAM" id="Coils"/>
    </source>
</evidence>
<dbReference type="InterPro" id="IPR050398">
    <property type="entry name" value="HssS/ArlS-like"/>
</dbReference>
<keyword evidence="14" id="KW-0175">Coiled coil</keyword>
<evidence type="ECO:0000256" key="4">
    <source>
        <dbReference type="ARBA" id="ARBA00022475"/>
    </source>
</evidence>
<evidence type="ECO:0000256" key="2">
    <source>
        <dbReference type="ARBA" id="ARBA00004651"/>
    </source>
</evidence>
<dbReference type="Gene3D" id="1.10.287.130">
    <property type="match status" value="1"/>
</dbReference>
<evidence type="ECO:0000256" key="7">
    <source>
        <dbReference type="ARBA" id="ARBA00022692"/>
    </source>
</evidence>
<comment type="subcellular location">
    <subcellularLocation>
        <location evidence="2">Cell membrane</location>
        <topology evidence="2">Multi-pass membrane protein</topology>
    </subcellularLocation>
</comment>
<dbReference type="Pfam" id="PF02518">
    <property type="entry name" value="HATPase_c"/>
    <property type="match status" value="1"/>
</dbReference>
<feature type="coiled-coil region" evidence="14">
    <location>
        <begin position="286"/>
        <end position="313"/>
    </location>
</feature>
<feature type="domain" description="Histidine kinase" evidence="16">
    <location>
        <begin position="313"/>
        <end position="529"/>
    </location>
</feature>
<comment type="catalytic activity">
    <reaction evidence="1">
        <text>ATP + protein L-histidine = ADP + protein N-phospho-L-histidine.</text>
        <dbReference type="EC" id="2.7.13.3"/>
    </reaction>
</comment>
<keyword evidence="7 15" id="KW-0812">Transmembrane</keyword>
<dbReference type="EC" id="2.7.13.3" evidence="3"/>
<evidence type="ECO:0000256" key="13">
    <source>
        <dbReference type="ARBA" id="ARBA00023136"/>
    </source>
</evidence>
<dbReference type="CDD" id="cd00075">
    <property type="entry name" value="HATPase"/>
    <property type="match status" value="1"/>
</dbReference>
<dbReference type="SMART" id="SM00388">
    <property type="entry name" value="HisKA"/>
    <property type="match status" value="1"/>
</dbReference>
<evidence type="ECO:0000256" key="3">
    <source>
        <dbReference type="ARBA" id="ARBA00012438"/>
    </source>
</evidence>
<dbReference type="PANTHER" id="PTHR45528">
    <property type="entry name" value="SENSOR HISTIDINE KINASE CPXA"/>
    <property type="match status" value="1"/>
</dbReference>
<dbReference type="PANTHER" id="PTHR45528:SF1">
    <property type="entry name" value="SENSOR HISTIDINE KINASE CPXA"/>
    <property type="match status" value="1"/>
</dbReference>
<dbReference type="InterPro" id="IPR005467">
    <property type="entry name" value="His_kinase_dom"/>
</dbReference>
<sequence length="529" mass="61903">MKGKNNKRSYFSILVQDFLCFIIVVLISIFVILYLRDYIEDMSMRKYLQSTYEKVPECIINGQYSKLESENILGKEGFFEVIDDNNNVIYPKVKSRQIRFSTDKIDLIPKEDNRPIITKEVYREFDSKKYTELTFEYYQKLKKTYQTIVVVDENFNLVFSDVSKMRKKFSKEEFDLLRGVYDDTYEVSKLLFTNNEGKSYSIIFFREYNPMNMISKSFEGTLVYCLVIFIILFIVYALIYLINLDKKVKVPLNLLGVAIERFSLGEKEKLISYKGPYEFENVCKNFNDMAVKLNEAEQMRYEAEEEKRKIIADISHDLKTPITVIQGFAKVLMDGKIEDNEKKKYLERIYIKSNSMAELINAFSEYSKLDRPDFRLESKKSNISEFVRKYFIDKYSELELLGYKLDINIPEYEIYCDFDNFQMKRVFNNIISNTMKYAPKGTIISFSVEETEENVRLLLGDNGPGIPEELEKTIFEPFSVGNKSRTTGNGSGLGMAIVYKIIKAHGGVIKLTSDKNKKISVLYEIELPK</sequence>
<evidence type="ECO:0000256" key="9">
    <source>
        <dbReference type="ARBA" id="ARBA00022777"/>
    </source>
</evidence>
<keyword evidence="4" id="KW-1003">Cell membrane</keyword>
<dbReference type="InterPro" id="IPR004358">
    <property type="entry name" value="Sig_transdc_His_kin-like_C"/>
</dbReference>
<dbReference type="Proteomes" id="UP001501510">
    <property type="component" value="Unassembled WGS sequence"/>
</dbReference>
<feature type="transmembrane region" description="Helical" evidence="15">
    <location>
        <begin position="13"/>
        <end position="35"/>
    </location>
</feature>
<evidence type="ECO:0000256" key="6">
    <source>
        <dbReference type="ARBA" id="ARBA00022679"/>
    </source>
</evidence>
<dbReference type="InterPro" id="IPR003660">
    <property type="entry name" value="HAMP_dom"/>
</dbReference>
<feature type="domain" description="HAMP" evidence="17">
    <location>
        <begin position="246"/>
        <end position="298"/>
    </location>
</feature>
<dbReference type="SUPFAM" id="SSF47384">
    <property type="entry name" value="Homodimeric domain of signal transducing histidine kinase"/>
    <property type="match status" value="1"/>
</dbReference>
<proteinExistence type="predicted"/>
<dbReference type="PROSITE" id="PS50109">
    <property type="entry name" value="HIS_KIN"/>
    <property type="match status" value="1"/>
</dbReference>
<gene>
    <name evidence="18" type="ORF">GCM10008906_25820</name>
</gene>
<evidence type="ECO:0000256" key="5">
    <source>
        <dbReference type="ARBA" id="ARBA00022553"/>
    </source>
</evidence>
<dbReference type="CDD" id="cd00082">
    <property type="entry name" value="HisKA"/>
    <property type="match status" value="1"/>
</dbReference>
<keyword evidence="10" id="KW-0067">ATP-binding</keyword>
<keyword evidence="5" id="KW-0597">Phosphoprotein</keyword>
<dbReference type="InterPro" id="IPR003594">
    <property type="entry name" value="HATPase_dom"/>
</dbReference>
<evidence type="ECO:0000313" key="18">
    <source>
        <dbReference type="EMBL" id="GAA0742828.1"/>
    </source>
</evidence>
<evidence type="ECO:0000256" key="11">
    <source>
        <dbReference type="ARBA" id="ARBA00022989"/>
    </source>
</evidence>
<keyword evidence="13 15" id="KW-0472">Membrane</keyword>
<evidence type="ECO:0000256" key="8">
    <source>
        <dbReference type="ARBA" id="ARBA00022741"/>
    </source>
</evidence>
<evidence type="ECO:0000256" key="12">
    <source>
        <dbReference type="ARBA" id="ARBA00023012"/>
    </source>
</evidence>
<keyword evidence="19" id="KW-1185">Reference proteome</keyword>
<keyword evidence="11 15" id="KW-1133">Transmembrane helix</keyword>
<dbReference type="Pfam" id="PF00512">
    <property type="entry name" value="HisKA"/>
    <property type="match status" value="1"/>
</dbReference>
<dbReference type="SUPFAM" id="SSF55874">
    <property type="entry name" value="ATPase domain of HSP90 chaperone/DNA topoisomerase II/histidine kinase"/>
    <property type="match status" value="1"/>
</dbReference>
<keyword evidence="9" id="KW-0418">Kinase</keyword>
<comment type="caution">
    <text evidence="18">The sequence shown here is derived from an EMBL/GenBank/DDBJ whole genome shotgun (WGS) entry which is preliminary data.</text>
</comment>
<keyword evidence="12" id="KW-0902">Two-component regulatory system</keyword>
<dbReference type="InterPro" id="IPR003661">
    <property type="entry name" value="HisK_dim/P_dom"/>
</dbReference>
<evidence type="ECO:0000256" key="10">
    <source>
        <dbReference type="ARBA" id="ARBA00022840"/>
    </source>
</evidence>
<dbReference type="PROSITE" id="PS50885">
    <property type="entry name" value="HAMP"/>
    <property type="match status" value="1"/>
</dbReference>
<protein>
    <recommendedName>
        <fullName evidence="3">histidine kinase</fullName>
        <ecNumber evidence="3">2.7.13.3</ecNumber>
    </recommendedName>
</protein>
<evidence type="ECO:0000259" key="16">
    <source>
        <dbReference type="PROSITE" id="PS50109"/>
    </source>
</evidence>